<comment type="similarity">
    <text evidence="1 2">Belongs to the small heat shock protein (HSP20) family.</text>
</comment>
<dbReference type="InterPro" id="IPR002068">
    <property type="entry name" value="A-crystallin/Hsp20_dom"/>
</dbReference>
<feature type="domain" description="SHSP" evidence="4">
    <location>
        <begin position="78"/>
        <end position="186"/>
    </location>
</feature>
<accession>A0A7R9BNF5</accession>
<dbReference type="GO" id="GO:0009408">
    <property type="term" value="P:response to heat"/>
    <property type="evidence" value="ECO:0007669"/>
    <property type="project" value="TreeGrafter"/>
</dbReference>
<dbReference type="EMBL" id="OA883205">
    <property type="protein sequence ID" value="CAD7278256.1"/>
    <property type="molecule type" value="Genomic_DNA"/>
</dbReference>
<dbReference type="Proteomes" id="UP000678499">
    <property type="component" value="Unassembled WGS sequence"/>
</dbReference>
<dbReference type="PANTHER" id="PTHR45640:SF26">
    <property type="entry name" value="RE23625P"/>
    <property type="match status" value="1"/>
</dbReference>
<dbReference type="GO" id="GO:0051082">
    <property type="term" value="F:unfolded protein binding"/>
    <property type="evidence" value="ECO:0007669"/>
    <property type="project" value="TreeGrafter"/>
</dbReference>
<evidence type="ECO:0000256" key="3">
    <source>
        <dbReference type="SAM" id="MobiDB-lite"/>
    </source>
</evidence>
<dbReference type="CDD" id="cd06526">
    <property type="entry name" value="metazoan_ACD"/>
    <property type="match status" value="1"/>
</dbReference>
<protein>
    <recommendedName>
        <fullName evidence="4">SHSP domain-containing protein</fullName>
    </recommendedName>
</protein>
<dbReference type="Pfam" id="PF00011">
    <property type="entry name" value="HSP20"/>
    <property type="match status" value="1"/>
</dbReference>
<dbReference type="PANTHER" id="PTHR45640">
    <property type="entry name" value="HEAT SHOCK PROTEIN HSP-12.2-RELATED"/>
    <property type="match status" value="1"/>
</dbReference>
<gene>
    <name evidence="5" type="ORF">NMOB1V02_LOCUS5965</name>
</gene>
<proteinExistence type="inferred from homology"/>
<dbReference type="GO" id="GO:0005737">
    <property type="term" value="C:cytoplasm"/>
    <property type="evidence" value="ECO:0007669"/>
    <property type="project" value="TreeGrafter"/>
</dbReference>
<dbReference type="InterPro" id="IPR001436">
    <property type="entry name" value="Alpha-crystallin/sHSP_animal"/>
</dbReference>
<organism evidence="5">
    <name type="scientific">Notodromas monacha</name>
    <dbReference type="NCBI Taxonomy" id="399045"/>
    <lineage>
        <taxon>Eukaryota</taxon>
        <taxon>Metazoa</taxon>
        <taxon>Ecdysozoa</taxon>
        <taxon>Arthropoda</taxon>
        <taxon>Crustacea</taxon>
        <taxon>Oligostraca</taxon>
        <taxon>Ostracoda</taxon>
        <taxon>Podocopa</taxon>
        <taxon>Podocopida</taxon>
        <taxon>Cypridocopina</taxon>
        <taxon>Cypridoidea</taxon>
        <taxon>Cyprididae</taxon>
        <taxon>Notodromas</taxon>
    </lineage>
</organism>
<dbReference type="SUPFAM" id="SSF49764">
    <property type="entry name" value="HSP20-like chaperones"/>
    <property type="match status" value="1"/>
</dbReference>
<evidence type="ECO:0000259" key="4">
    <source>
        <dbReference type="PROSITE" id="PS01031"/>
    </source>
</evidence>
<evidence type="ECO:0000256" key="1">
    <source>
        <dbReference type="PROSITE-ProRule" id="PRU00285"/>
    </source>
</evidence>
<feature type="region of interest" description="Disordered" evidence="3">
    <location>
        <begin position="167"/>
        <end position="197"/>
    </location>
</feature>
<dbReference type="GO" id="GO:0042026">
    <property type="term" value="P:protein refolding"/>
    <property type="evidence" value="ECO:0007669"/>
    <property type="project" value="TreeGrafter"/>
</dbReference>
<dbReference type="GO" id="GO:0005634">
    <property type="term" value="C:nucleus"/>
    <property type="evidence" value="ECO:0007669"/>
    <property type="project" value="TreeGrafter"/>
</dbReference>
<dbReference type="Gene3D" id="2.60.40.790">
    <property type="match status" value="1"/>
</dbReference>
<dbReference type="PROSITE" id="PS01031">
    <property type="entry name" value="SHSP"/>
    <property type="match status" value="1"/>
</dbReference>
<dbReference type="InterPro" id="IPR008978">
    <property type="entry name" value="HSP20-like_chaperone"/>
</dbReference>
<reference evidence="5" key="1">
    <citation type="submission" date="2020-11" db="EMBL/GenBank/DDBJ databases">
        <authorList>
            <person name="Tran Van P."/>
        </authorList>
    </citation>
    <scope>NUCLEOTIDE SEQUENCE</scope>
</reference>
<dbReference type="OrthoDB" id="1431247at2759"/>
<dbReference type="AlphaFoldDB" id="A0A7R9BNF5"/>
<dbReference type="EMBL" id="CAJPEX010001168">
    <property type="protein sequence ID" value="CAG0918408.1"/>
    <property type="molecule type" value="Genomic_DNA"/>
</dbReference>
<evidence type="ECO:0000256" key="2">
    <source>
        <dbReference type="RuleBase" id="RU003616"/>
    </source>
</evidence>
<sequence length="197" mass="22382">MLLSVMRSSARVAKLVPSCRAMSFWRKDPFTDMRSMIQQLEEQAHHFESMMKHSKLPSVNSMIPSSISNVFSGDWTNSNSDSLRKKMGVSRRGDDDGEFCIEVDITDIPPENVKVSLKSRVLTIDAKVEEERNGMKWRREVYQELTVPDDVDVEKLSSCLENDGQTLRIEAPRARSEPKRIEISRDGSVDDSSKQAS</sequence>
<evidence type="ECO:0000313" key="5">
    <source>
        <dbReference type="EMBL" id="CAD7278256.1"/>
    </source>
</evidence>
<name>A0A7R9BNF5_9CRUS</name>
<evidence type="ECO:0000313" key="6">
    <source>
        <dbReference type="Proteomes" id="UP000678499"/>
    </source>
</evidence>
<keyword evidence="6" id="KW-1185">Reference proteome</keyword>
<feature type="compositionally biased region" description="Basic and acidic residues" evidence="3">
    <location>
        <begin position="170"/>
        <end position="197"/>
    </location>
</feature>